<evidence type="ECO:0000256" key="2">
    <source>
        <dbReference type="SAM" id="MobiDB-lite"/>
    </source>
</evidence>
<comment type="similarity">
    <text evidence="1">Belongs to the membrane fusion protein (MFP) (TC 8.A.1) family.</text>
</comment>
<dbReference type="InterPro" id="IPR058625">
    <property type="entry name" value="MdtA-like_BSH"/>
</dbReference>
<dbReference type="Pfam" id="PF25989">
    <property type="entry name" value="YknX_C"/>
    <property type="match status" value="1"/>
</dbReference>
<dbReference type="SUPFAM" id="SSF111369">
    <property type="entry name" value="HlyD-like secretion proteins"/>
    <property type="match status" value="1"/>
</dbReference>
<dbReference type="InterPro" id="IPR006143">
    <property type="entry name" value="RND_pump_MFP"/>
</dbReference>
<evidence type="ECO:0000256" key="1">
    <source>
        <dbReference type="ARBA" id="ARBA00009477"/>
    </source>
</evidence>
<sequence>MQAIWQKIRQYKWWIIALIILAVAAKFGSDYYAKSKKPAFTGTVMAVERGDVQAIVSATGTISPVNSVDVSSKITGRIVEVKVNENDIVKADQVLILLDDDRLRTTVSQAQAKLANAAANYERNRQLAAIGAISTQQLDASRMEYQVAQATHDDAASQLNDTIIKAPIDGIVIGKPIPAGQTVSPGISTPMVLMTIADMSKMQISVQVDESDVGRVKKGQKVSFTVDAYPDKTFAGTVSNVSNKASIQSNVVYYPVTVDIDSPQGLLKPTMTARVSIHVGESKNVLIVPLSAVKQTKGQQYVQVMKDGKPQNVTVKLGLASDDRVEIADGLKDGDKILLSASKAPGQGGHPGGNPLRGIR</sequence>
<dbReference type="Gene3D" id="2.40.30.170">
    <property type="match status" value="1"/>
</dbReference>
<feature type="domain" description="YknX-like beta-barrel" evidence="6">
    <location>
        <begin position="202"/>
        <end position="277"/>
    </location>
</feature>
<evidence type="ECO:0000259" key="4">
    <source>
        <dbReference type="Pfam" id="PF25917"/>
    </source>
</evidence>
<evidence type="ECO:0000256" key="3">
    <source>
        <dbReference type="SAM" id="Phobius"/>
    </source>
</evidence>
<evidence type="ECO:0000259" key="5">
    <source>
        <dbReference type="Pfam" id="PF25989"/>
    </source>
</evidence>
<keyword evidence="3" id="KW-0472">Membrane</keyword>
<feature type="domain" description="Multidrug resistance protein MdtA-like barrel-sandwich hybrid" evidence="4">
    <location>
        <begin position="66"/>
        <end position="194"/>
    </location>
</feature>
<proteinExistence type="inferred from homology"/>
<evidence type="ECO:0000259" key="6">
    <source>
        <dbReference type="Pfam" id="PF25990"/>
    </source>
</evidence>
<dbReference type="Proteomes" id="UP001254848">
    <property type="component" value="Unassembled WGS sequence"/>
</dbReference>
<dbReference type="PANTHER" id="PTHR30469">
    <property type="entry name" value="MULTIDRUG RESISTANCE PROTEIN MDTA"/>
    <property type="match status" value="1"/>
</dbReference>
<dbReference type="InterPro" id="IPR058637">
    <property type="entry name" value="YknX-like_C"/>
</dbReference>
<dbReference type="PANTHER" id="PTHR30469:SF33">
    <property type="entry name" value="SLR1207 PROTEIN"/>
    <property type="match status" value="1"/>
</dbReference>
<comment type="caution">
    <text evidence="7">The sequence shown here is derived from an EMBL/GenBank/DDBJ whole genome shotgun (WGS) entry which is preliminary data.</text>
</comment>
<dbReference type="Pfam" id="PF25917">
    <property type="entry name" value="BSH_RND"/>
    <property type="match status" value="1"/>
</dbReference>
<dbReference type="Gene3D" id="2.40.420.20">
    <property type="match status" value="1"/>
</dbReference>
<evidence type="ECO:0000313" key="8">
    <source>
        <dbReference type="Proteomes" id="UP001254848"/>
    </source>
</evidence>
<organism evidence="7 8">
    <name type="scientific">Anaeroselena agilis</name>
    <dbReference type="NCBI Taxonomy" id="3063788"/>
    <lineage>
        <taxon>Bacteria</taxon>
        <taxon>Bacillati</taxon>
        <taxon>Bacillota</taxon>
        <taxon>Negativicutes</taxon>
        <taxon>Acetonemataceae</taxon>
        <taxon>Anaeroselena</taxon>
    </lineage>
</organism>
<dbReference type="RefSeq" id="WP_413780727.1">
    <property type="nucleotide sequence ID" value="NZ_JAUOZS010000001.1"/>
</dbReference>
<feature type="domain" description="YknX-like C-terminal permuted SH3-like" evidence="5">
    <location>
        <begin position="286"/>
        <end position="342"/>
    </location>
</feature>
<dbReference type="Pfam" id="PF25990">
    <property type="entry name" value="Beta-barrel_YknX"/>
    <property type="match status" value="1"/>
</dbReference>
<evidence type="ECO:0000313" key="7">
    <source>
        <dbReference type="EMBL" id="MDT8902241.1"/>
    </source>
</evidence>
<keyword evidence="8" id="KW-1185">Reference proteome</keyword>
<keyword evidence="3" id="KW-0812">Transmembrane</keyword>
<dbReference type="InterPro" id="IPR058636">
    <property type="entry name" value="Beta-barrel_YknX"/>
</dbReference>
<feature type="region of interest" description="Disordered" evidence="2">
    <location>
        <begin position="340"/>
        <end position="360"/>
    </location>
</feature>
<keyword evidence="3" id="KW-1133">Transmembrane helix</keyword>
<dbReference type="EMBL" id="JAUOZS010000001">
    <property type="protein sequence ID" value="MDT8902241.1"/>
    <property type="molecule type" value="Genomic_DNA"/>
</dbReference>
<feature type="transmembrane region" description="Helical" evidence="3">
    <location>
        <begin position="12"/>
        <end position="29"/>
    </location>
</feature>
<gene>
    <name evidence="7" type="ORF">Q4T40_13380</name>
</gene>
<dbReference type="Gene3D" id="1.10.287.470">
    <property type="entry name" value="Helix hairpin bin"/>
    <property type="match status" value="1"/>
</dbReference>
<protein>
    <submittedName>
        <fullName evidence="7">Efflux RND transporter periplasmic adaptor subunit</fullName>
    </submittedName>
</protein>
<dbReference type="Gene3D" id="2.40.50.100">
    <property type="match status" value="1"/>
</dbReference>
<accession>A0ABU3P2D8</accession>
<name>A0ABU3P2D8_9FIRM</name>
<dbReference type="NCBIfam" id="TIGR01730">
    <property type="entry name" value="RND_mfp"/>
    <property type="match status" value="1"/>
</dbReference>
<reference evidence="7 8" key="1">
    <citation type="submission" date="2023-07" db="EMBL/GenBank/DDBJ databases">
        <title>The novel representative of Negativicutes class, Anaeroselena agilis gen. nov. sp. nov.</title>
        <authorList>
            <person name="Prokofeva M.I."/>
            <person name="Elcheninov A.G."/>
            <person name="Klyukina A."/>
            <person name="Kublanov I.V."/>
            <person name="Frolov E.N."/>
            <person name="Podosokorskaya O.A."/>
        </authorList>
    </citation>
    <scope>NUCLEOTIDE SEQUENCE [LARGE SCALE GENOMIC DNA]</scope>
    <source>
        <strain evidence="7 8">4137-cl</strain>
    </source>
</reference>